<evidence type="ECO:0000313" key="1">
    <source>
        <dbReference type="EMBL" id="PBK96166.1"/>
    </source>
</evidence>
<dbReference type="Proteomes" id="UP000217790">
    <property type="component" value="Unassembled WGS sequence"/>
</dbReference>
<accession>A0A2H3E939</accession>
<dbReference type="AlphaFoldDB" id="A0A2H3E939"/>
<evidence type="ECO:0000313" key="2">
    <source>
        <dbReference type="Proteomes" id="UP000217790"/>
    </source>
</evidence>
<reference evidence="2" key="1">
    <citation type="journal article" date="2017" name="Nat. Ecol. Evol.">
        <title>Genome expansion and lineage-specific genetic innovations in the forest pathogenic fungi Armillaria.</title>
        <authorList>
            <person name="Sipos G."/>
            <person name="Prasanna A.N."/>
            <person name="Walter M.C."/>
            <person name="O'Connor E."/>
            <person name="Balint B."/>
            <person name="Krizsan K."/>
            <person name="Kiss B."/>
            <person name="Hess J."/>
            <person name="Varga T."/>
            <person name="Slot J."/>
            <person name="Riley R."/>
            <person name="Boka B."/>
            <person name="Rigling D."/>
            <person name="Barry K."/>
            <person name="Lee J."/>
            <person name="Mihaltcheva S."/>
            <person name="LaButti K."/>
            <person name="Lipzen A."/>
            <person name="Waldron R."/>
            <person name="Moloney N.M."/>
            <person name="Sperisen C."/>
            <person name="Kredics L."/>
            <person name="Vagvoelgyi C."/>
            <person name="Patrignani A."/>
            <person name="Fitzpatrick D."/>
            <person name="Nagy I."/>
            <person name="Doyle S."/>
            <person name="Anderson J.B."/>
            <person name="Grigoriev I.V."/>
            <person name="Gueldener U."/>
            <person name="Muensterkoetter M."/>
            <person name="Nagy L.G."/>
        </authorList>
    </citation>
    <scope>NUCLEOTIDE SEQUENCE [LARGE SCALE GENOMIC DNA]</scope>
    <source>
        <strain evidence="2">Ar21-2</strain>
    </source>
</reference>
<gene>
    <name evidence="1" type="ORF">ARMGADRAFT_1028366</name>
</gene>
<dbReference type="EMBL" id="KZ293651">
    <property type="protein sequence ID" value="PBK96166.1"/>
    <property type="molecule type" value="Genomic_DNA"/>
</dbReference>
<dbReference type="InParanoid" id="A0A2H3E939"/>
<protein>
    <submittedName>
        <fullName evidence="1">Uncharacterized protein</fullName>
    </submittedName>
</protein>
<keyword evidence="2" id="KW-1185">Reference proteome</keyword>
<organism evidence="1 2">
    <name type="scientific">Armillaria gallica</name>
    <name type="common">Bulbous honey fungus</name>
    <name type="synonym">Armillaria bulbosa</name>
    <dbReference type="NCBI Taxonomy" id="47427"/>
    <lineage>
        <taxon>Eukaryota</taxon>
        <taxon>Fungi</taxon>
        <taxon>Dikarya</taxon>
        <taxon>Basidiomycota</taxon>
        <taxon>Agaricomycotina</taxon>
        <taxon>Agaricomycetes</taxon>
        <taxon>Agaricomycetidae</taxon>
        <taxon>Agaricales</taxon>
        <taxon>Marasmiineae</taxon>
        <taxon>Physalacriaceae</taxon>
        <taxon>Armillaria</taxon>
    </lineage>
</organism>
<sequence length="255" mass="28611">MSSLLERQFTLSSLARPPLLKLTVLRNPSTNEETPARIAFYSVIALGGLESLVLENPVLHETTSGHTGLACLQYRPWAQHTCTIMIKVFGVLAIGIRVLFLALKLGYGAEWTSIPLIDDLASVALLEKCKRGASKPKLSSPEEGASTYQAGPLPQDHGAYYRSKTANSWVLQPWSTSRTESTTMYMKGWKYFVKHIFVECYEDMTPLKDYVKLIDTDTFRLDDWFILESALNVLDRAGIYRASRLLGMRIWSSPA</sequence>
<name>A0A2H3E939_ARMGA</name>
<proteinExistence type="predicted"/>